<dbReference type="SUPFAM" id="SSF51230">
    <property type="entry name" value="Single hybrid motif"/>
    <property type="match status" value="1"/>
</dbReference>
<accession>A0A5C5VD49</accession>
<dbReference type="InterPro" id="IPR033753">
    <property type="entry name" value="GCV_H/Fam206"/>
</dbReference>
<keyword evidence="4" id="KW-1185">Reference proteome</keyword>
<dbReference type="AlphaFoldDB" id="A0A5C5VD49"/>
<dbReference type="InterPro" id="IPR011053">
    <property type="entry name" value="Single_hybrid_motif"/>
</dbReference>
<dbReference type="Gene3D" id="2.40.50.100">
    <property type="match status" value="1"/>
</dbReference>
<protein>
    <submittedName>
        <fullName evidence="3">Glycine cleavage system H protein</fullName>
    </submittedName>
</protein>
<dbReference type="GO" id="GO:0009249">
    <property type="term" value="P:protein lipoylation"/>
    <property type="evidence" value="ECO:0007669"/>
    <property type="project" value="TreeGrafter"/>
</dbReference>
<dbReference type="InterPro" id="IPR003016">
    <property type="entry name" value="2-oxoA_DH_lipoyl-BS"/>
</dbReference>
<dbReference type="EMBL" id="SIHJ01000001">
    <property type="protein sequence ID" value="TWT36544.1"/>
    <property type="molecule type" value="Genomic_DNA"/>
</dbReference>
<reference evidence="3 4" key="1">
    <citation type="submission" date="2019-02" db="EMBL/GenBank/DDBJ databases">
        <title>Deep-cultivation of Planctomycetes and their phenomic and genomic characterization uncovers novel biology.</title>
        <authorList>
            <person name="Wiegand S."/>
            <person name="Jogler M."/>
            <person name="Boedeker C."/>
            <person name="Pinto D."/>
            <person name="Vollmers J."/>
            <person name="Rivas-Marin E."/>
            <person name="Kohn T."/>
            <person name="Peeters S.H."/>
            <person name="Heuer A."/>
            <person name="Rast P."/>
            <person name="Oberbeckmann S."/>
            <person name="Bunk B."/>
            <person name="Jeske O."/>
            <person name="Meyerdierks A."/>
            <person name="Storesund J.E."/>
            <person name="Kallscheuer N."/>
            <person name="Luecker S."/>
            <person name="Lage O.M."/>
            <person name="Pohl T."/>
            <person name="Merkel B.J."/>
            <person name="Hornburger P."/>
            <person name="Mueller R.-W."/>
            <person name="Bruemmer F."/>
            <person name="Labrenz M."/>
            <person name="Spormann A.M."/>
            <person name="Op Den Camp H."/>
            <person name="Overmann J."/>
            <person name="Amann R."/>
            <person name="Jetten M.S.M."/>
            <person name="Mascher T."/>
            <person name="Medema M.H."/>
            <person name="Devos D.P."/>
            <person name="Kaster A.-K."/>
            <person name="Ovreas L."/>
            <person name="Rohde M."/>
            <person name="Galperin M.Y."/>
            <person name="Jogler C."/>
        </authorList>
    </citation>
    <scope>NUCLEOTIDE SEQUENCE [LARGE SCALE GENOMIC DNA]</scope>
    <source>
        <strain evidence="3 4">KOR34</strain>
    </source>
</reference>
<comment type="cofactor">
    <cofactor evidence="1">
        <name>(R)-lipoate</name>
        <dbReference type="ChEBI" id="CHEBI:83088"/>
    </cofactor>
</comment>
<dbReference type="Pfam" id="PF01597">
    <property type="entry name" value="GCV_H"/>
    <property type="match status" value="1"/>
</dbReference>
<dbReference type="GO" id="GO:0005960">
    <property type="term" value="C:glycine cleavage complex"/>
    <property type="evidence" value="ECO:0007669"/>
    <property type="project" value="InterPro"/>
</dbReference>
<keyword evidence="2" id="KW-0450">Lipoyl</keyword>
<dbReference type="GO" id="GO:0005829">
    <property type="term" value="C:cytosol"/>
    <property type="evidence" value="ECO:0007669"/>
    <property type="project" value="TreeGrafter"/>
</dbReference>
<dbReference type="PANTHER" id="PTHR11715:SF3">
    <property type="entry name" value="GLYCINE CLEAVAGE SYSTEM H PROTEIN-RELATED"/>
    <property type="match status" value="1"/>
</dbReference>
<dbReference type="Proteomes" id="UP000316714">
    <property type="component" value="Unassembled WGS sequence"/>
</dbReference>
<evidence type="ECO:0000256" key="2">
    <source>
        <dbReference type="ARBA" id="ARBA00022823"/>
    </source>
</evidence>
<evidence type="ECO:0000313" key="4">
    <source>
        <dbReference type="Proteomes" id="UP000316714"/>
    </source>
</evidence>
<dbReference type="GO" id="GO:0019464">
    <property type="term" value="P:glycine decarboxylation via glycine cleavage system"/>
    <property type="evidence" value="ECO:0007669"/>
    <property type="project" value="InterPro"/>
</dbReference>
<dbReference type="RefSeq" id="WP_146563537.1">
    <property type="nucleotide sequence ID" value="NZ_SIHJ01000001.1"/>
</dbReference>
<name>A0A5C5VD49_9BACT</name>
<proteinExistence type="predicted"/>
<dbReference type="PANTHER" id="PTHR11715">
    <property type="entry name" value="GLYCINE CLEAVAGE SYSTEM H PROTEIN"/>
    <property type="match status" value="1"/>
</dbReference>
<evidence type="ECO:0000313" key="3">
    <source>
        <dbReference type="EMBL" id="TWT36544.1"/>
    </source>
</evidence>
<comment type="caution">
    <text evidence="3">The sequence shown here is derived from an EMBL/GenBank/DDBJ whole genome shotgun (WGS) entry which is preliminary data.</text>
</comment>
<gene>
    <name evidence="3" type="primary">gcvH_1</name>
    <name evidence="3" type="ORF">KOR34_14500</name>
</gene>
<sequence>MPIDPADTLYYRQARFSTRLPKSHRFCPSHYWLLDVGGGRLRVGLTKFAIRMLGDFVEHEFTPQNGDLVSQGQPIGWIEGFKAQSDIFCVGGGVFVGGNPSLHENPQLIDKDPYDGGWLYELENATITDAVDAESYAAILDQTIQRMVDEQHQSEERQC</sequence>
<dbReference type="InterPro" id="IPR002930">
    <property type="entry name" value="GCV_H"/>
</dbReference>
<dbReference type="PROSITE" id="PS00189">
    <property type="entry name" value="LIPOYL"/>
    <property type="match status" value="1"/>
</dbReference>
<evidence type="ECO:0000256" key="1">
    <source>
        <dbReference type="ARBA" id="ARBA00001938"/>
    </source>
</evidence>
<organism evidence="3 4">
    <name type="scientific">Posidoniimonas corsicana</name>
    <dbReference type="NCBI Taxonomy" id="1938618"/>
    <lineage>
        <taxon>Bacteria</taxon>
        <taxon>Pseudomonadati</taxon>
        <taxon>Planctomycetota</taxon>
        <taxon>Planctomycetia</taxon>
        <taxon>Pirellulales</taxon>
        <taxon>Lacipirellulaceae</taxon>
        <taxon>Posidoniimonas</taxon>
    </lineage>
</organism>
<dbReference type="CDD" id="cd06848">
    <property type="entry name" value="GCS_H"/>
    <property type="match status" value="1"/>
</dbReference>
<dbReference type="OrthoDB" id="9796712at2"/>